<name>A0A367L769_9HYPO</name>
<feature type="transmembrane region" description="Helical" evidence="7">
    <location>
        <begin position="152"/>
        <end position="177"/>
    </location>
</feature>
<feature type="transmembrane region" description="Helical" evidence="7">
    <location>
        <begin position="197"/>
        <end position="217"/>
    </location>
</feature>
<dbReference type="Proteomes" id="UP000253664">
    <property type="component" value="Unassembled WGS sequence"/>
</dbReference>
<feature type="transmembrane region" description="Helical" evidence="7">
    <location>
        <begin position="74"/>
        <end position="96"/>
    </location>
</feature>
<feature type="transmembrane region" description="Helical" evidence="7">
    <location>
        <begin position="237"/>
        <end position="255"/>
    </location>
</feature>
<dbReference type="STRING" id="1330021.A0A367L769"/>
<dbReference type="InterPro" id="IPR049326">
    <property type="entry name" value="Rhodopsin_dom_fungi"/>
</dbReference>
<evidence type="ECO:0000256" key="1">
    <source>
        <dbReference type="ARBA" id="ARBA00004141"/>
    </source>
</evidence>
<evidence type="ECO:0000259" key="8">
    <source>
        <dbReference type="Pfam" id="PF20684"/>
    </source>
</evidence>
<evidence type="ECO:0000256" key="2">
    <source>
        <dbReference type="ARBA" id="ARBA00022692"/>
    </source>
</evidence>
<feature type="region of interest" description="Disordered" evidence="6">
    <location>
        <begin position="313"/>
        <end position="340"/>
    </location>
</feature>
<proteinExistence type="inferred from homology"/>
<feature type="domain" description="Rhodopsin" evidence="8">
    <location>
        <begin position="58"/>
        <end position="285"/>
    </location>
</feature>
<comment type="similarity">
    <text evidence="5">Belongs to the SAT4 family.</text>
</comment>
<dbReference type="Pfam" id="PF20684">
    <property type="entry name" value="Fung_rhodopsin"/>
    <property type="match status" value="1"/>
</dbReference>
<sequence>MDNFLNLPPARQQAILNGPGLAPPHGVAPNFVDPPNRTSMGIAIISVCLVLATVTGLIRLYSRICVKKIHVEDFLGFAAFVFFVASGWSLLAFGHYGGFFVHQWNVQAKTMITISYVLYFFPIFYCATMMFAKTAILLEWTRLFVPIIRNSFYWISRVTTFINVFLYLSVIVATSLYCVPVEKVWHKWVPGRCLNRKAVDTCVAVFNLAIDLLILALPQRIIWSLKIDTSRKIGVSIVFSVGLLACACAVARTYLVIQLDFTGDVTYKLCETFMFAYSEMTCVLMVFFVPGSARAFKQDSLLSRMVSSLRSWTRLPPSKKDKSAEDAGGQFPPTIGSKPINRAFHSMDEETQALSLCEMRPAEHFIMKTMEFEQREDAASKASTEPDLSNRTQHPWVKP</sequence>
<comment type="subcellular location">
    <subcellularLocation>
        <location evidence="1">Membrane</location>
        <topology evidence="1">Multi-pass membrane protein</topology>
    </subcellularLocation>
</comment>
<keyword evidence="3 7" id="KW-1133">Transmembrane helix</keyword>
<gene>
    <name evidence="9" type="ORF">L249_8579</name>
</gene>
<evidence type="ECO:0000256" key="5">
    <source>
        <dbReference type="ARBA" id="ARBA00038359"/>
    </source>
</evidence>
<organism evidence="9 10">
    <name type="scientific">Ophiocordyceps polyrhachis-furcata BCC 54312</name>
    <dbReference type="NCBI Taxonomy" id="1330021"/>
    <lineage>
        <taxon>Eukaryota</taxon>
        <taxon>Fungi</taxon>
        <taxon>Dikarya</taxon>
        <taxon>Ascomycota</taxon>
        <taxon>Pezizomycotina</taxon>
        <taxon>Sordariomycetes</taxon>
        <taxon>Hypocreomycetidae</taxon>
        <taxon>Hypocreales</taxon>
        <taxon>Ophiocordycipitaceae</taxon>
        <taxon>Ophiocordyceps</taxon>
    </lineage>
</organism>
<dbReference type="PANTHER" id="PTHR33048:SF47">
    <property type="entry name" value="INTEGRAL MEMBRANE PROTEIN-RELATED"/>
    <property type="match status" value="1"/>
</dbReference>
<feature type="transmembrane region" description="Helical" evidence="7">
    <location>
        <begin position="275"/>
        <end position="296"/>
    </location>
</feature>
<reference evidence="9 10" key="1">
    <citation type="journal article" date="2015" name="BMC Genomics">
        <title>Insights from the genome of Ophiocordyceps polyrhachis-furcata to pathogenicity and host specificity in insect fungi.</title>
        <authorList>
            <person name="Wichadakul D."/>
            <person name="Kobmoo N."/>
            <person name="Ingsriswang S."/>
            <person name="Tangphatsornruang S."/>
            <person name="Chantasingh D."/>
            <person name="Luangsa-ard J.J."/>
            <person name="Eurwilaichitr L."/>
        </authorList>
    </citation>
    <scope>NUCLEOTIDE SEQUENCE [LARGE SCALE GENOMIC DNA]</scope>
    <source>
        <strain evidence="9 10">BCC 54312</strain>
    </source>
</reference>
<evidence type="ECO:0000256" key="4">
    <source>
        <dbReference type="ARBA" id="ARBA00023136"/>
    </source>
</evidence>
<accession>A0A367L769</accession>
<feature type="transmembrane region" description="Helical" evidence="7">
    <location>
        <begin position="116"/>
        <end position="140"/>
    </location>
</feature>
<dbReference type="AlphaFoldDB" id="A0A367L769"/>
<dbReference type="PANTHER" id="PTHR33048">
    <property type="entry name" value="PTH11-LIKE INTEGRAL MEMBRANE PROTEIN (AFU_ORTHOLOGUE AFUA_5G11245)"/>
    <property type="match status" value="1"/>
</dbReference>
<keyword evidence="4 7" id="KW-0472">Membrane</keyword>
<evidence type="ECO:0000313" key="10">
    <source>
        <dbReference type="Proteomes" id="UP000253664"/>
    </source>
</evidence>
<comment type="caution">
    <text evidence="9">The sequence shown here is derived from an EMBL/GenBank/DDBJ whole genome shotgun (WGS) entry which is preliminary data.</text>
</comment>
<feature type="compositionally biased region" description="Polar residues" evidence="6">
    <location>
        <begin position="381"/>
        <end position="393"/>
    </location>
</feature>
<dbReference type="GO" id="GO:0016020">
    <property type="term" value="C:membrane"/>
    <property type="evidence" value="ECO:0007669"/>
    <property type="project" value="UniProtKB-SubCell"/>
</dbReference>
<protein>
    <recommendedName>
        <fullName evidence="8">Rhodopsin domain-containing protein</fullName>
    </recommendedName>
</protein>
<keyword evidence="2 7" id="KW-0812">Transmembrane</keyword>
<feature type="transmembrane region" description="Helical" evidence="7">
    <location>
        <begin position="40"/>
        <end position="62"/>
    </location>
</feature>
<dbReference type="EMBL" id="LKCN02000013">
    <property type="protein sequence ID" value="RCI10277.1"/>
    <property type="molecule type" value="Genomic_DNA"/>
</dbReference>
<evidence type="ECO:0000256" key="6">
    <source>
        <dbReference type="SAM" id="MobiDB-lite"/>
    </source>
</evidence>
<evidence type="ECO:0000256" key="7">
    <source>
        <dbReference type="SAM" id="Phobius"/>
    </source>
</evidence>
<dbReference type="InterPro" id="IPR052337">
    <property type="entry name" value="SAT4-like"/>
</dbReference>
<keyword evidence="10" id="KW-1185">Reference proteome</keyword>
<evidence type="ECO:0000313" key="9">
    <source>
        <dbReference type="EMBL" id="RCI10277.1"/>
    </source>
</evidence>
<evidence type="ECO:0000256" key="3">
    <source>
        <dbReference type="ARBA" id="ARBA00022989"/>
    </source>
</evidence>
<dbReference type="OrthoDB" id="444631at2759"/>
<feature type="region of interest" description="Disordered" evidence="6">
    <location>
        <begin position="371"/>
        <end position="399"/>
    </location>
</feature>